<keyword evidence="9" id="KW-1185">Reference proteome</keyword>
<evidence type="ECO:0000256" key="3">
    <source>
        <dbReference type="ARBA" id="ARBA00022827"/>
    </source>
</evidence>
<organism evidence="8 9">
    <name type="scientific">Tistrella mobilis (strain KA081020-065)</name>
    <dbReference type="NCBI Taxonomy" id="1110502"/>
    <lineage>
        <taxon>Bacteria</taxon>
        <taxon>Pseudomonadati</taxon>
        <taxon>Pseudomonadota</taxon>
        <taxon>Alphaproteobacteria</taxon>
        <taxon>Geminicoccales</taxon>
        <taxon>Geminicoccaceae</taxon>
        <taxon>Tistrella</taxon>
    </lineage>
</organism>
<evidence type="ECO:0000256" key="2">
    <source>
        <dbReference type="ARBA" id="ARBA00022630"/>
    </source>
</evidence>
<dbReference type="Gene3D" id="3.50.50.60">
    <property type="entry name" value="FAD/NAD(P)-binding domain"/>
    <property type="match status" value="1"/>
</dbReference>
<geneLocation type="plasmid" evidence="8 9">
    <name>pTM3</name>
</geneLocation>
<dbReference type="InterPro" id="IPR020946">
    <property type="entry name" value="Flavin_mOase-like"/>
</dbReference>
<dbReference type="InterPro" id="IPR000960">
    <property type="entry name" value="Flavin_mOase"/>
</dbReference>
<dbReference type="GO" id="GO:0050661">
    <property type="term" value="F:NADP binding"/>
    <property type="evidence" value="ECO:0007669"/>
    <property type="project" value="InterPro"/>
</dbReference>
<dbReference type="AlphaFoldDB" id="I3TXE4"/>
<dbReference type="PANTHER" id="PTHR23023">
    <property type="entry name" value="DIMETHYLANILINE MONOOXYGENASE"/>
    <property type="match status" value="1"/>
</dbReference>
<dbReference type="EMBL" id="CP003239">
    <property type="protein sequence ID" value="AFK57432.1"/>
    <property type="molecule type" value="Genomic_DNA"/>
</dbReference>
<dbReference type="KEGG" id="tmo:TMO_c0822"/>
<keyword evidence="3" id="KW-0274">FAD</keyword>
<evidence type="ECO:0000313" key="8">
    <source>
        <dbReference type="EMBL" id="AFK57432.1"/>
    </source>
</evidence>
<dbReference type="GO" id="GO:0004499">
    <property type="term" value="F:N,N-dimethylaniline monooxygenase activity"/>
    <property type="evidence" value="ECO:0007669"/>
    <property type="project" value="InterPro"/>
</dbReference>
<dbReference type="HOGENOM" id="CLU_006909_8_2_5"/>
<proteinExistence type="inferred from homology"/>
<reference evidence="8 9" key="1">
    <citation type="journal article" date="2012" name="J. Am. Chem. Soc.">
        <title>Bacterial biosynthesis and maturation of the didemnin anti-cancer agents.</title>
        <authorList>
            <person name="Xu Y."/>
            <person name="Kersten R.D."/>
            <person name="Nam S.J."/>
            <person name="Lu L."/>
            <person name="Al-Suwailem A.M."/>
            <person name="Zheng H."/>
            <person name="Fenical W."/>
            <person name="Dorrestein P.C."/>
            <person name="Moore B.S."/>
            <person name="Qian P.Y."/>
        </authorList>
    </citation>
    <scope>NUCLEOTIDE SEQUENCE [LARGE SCALE GENOMIC DNA]</scope>
    <source>
        <strain evidence="8 9">KA081020-065</strain>
    </source>
</reference>
<sequence length="534" mass="57585">MAEVSGHGIDRGMRDGQLARRVAIIGAGPAGLAALKSAREEGLEAVAFEAKDRPGGLWTEPGLVWNSLRTNLSRYSCVFSDHPHDRTTPLFPEGRRVAAYLAGYAARFGLDEAIRPGHRVMAVIPRTPGFRLMVEADGRIETHDTDAVIVASGVFAEALMPQGLTIGGAVMHAAAYRDPAVFAGKRVAVLGSAFSGADIAAEIAGVAERTVMLMRRPAWYVPRAVPVLPEAGFMPADAGDDRIRLRLPMDLVINSRARAQRLAALDGATAGRERWSWLYGIAGDQRRLHPLLDVPEDDLAAPMVISDALPAAVRSGRLELARAVDFDPARLTLQEGGRESRFDVLICATGYRPSLAMLAPGILEAIGYDPHDRLQPVLLGHCVFPEGVPDLAFVGMYRGPYFGVMELQARWAAAVLAGKLPRPDPLDLERAVAAERTIRDVRPRPQFPHADYPAMCDALAEKLGVMPDLLHDGTGLGRFLWHGPVLPAQYRLSGRHARPDIALGTLAEVAVLFGQDAFGQGGLGQEGFSQQQED</sequence>
<dbReference type="Pfam" id="PF00743">
    <property type="entry name" value="FMO-like"/>
    <property type="match status" value="2"/>
</dbReference>
<dbReference type="InterPro" id="IPR036188">
    <property type="entry name" value="FAD/NAD-bd_sf"/>
</dbReference>
<dbReference type="InterPro" id="IPR050346">
    <property type="entry name" value="FMO-like"/>
</dbReference>
<dbReference type="PRINTS" id="PR00370">
    <property type="entry name" value="FMOXYGENASE"/>
</dbReference>
<evidence type="ECO:0000256" key="6">
    <source>
        <dbReference type="ARBA" id="ARBA00034528"/>
    </source>
</evidence>
<name>I3TXE4_TISMK</name>
<evidence type="ECO:0000313" key="9">
    <source>
        <dbReference type="Proteomes" id="UP000005258"/>
    </source>
</evidence>
<dbReference type="Proteomes" id="UP000005258">
    <property type="component" value="Plasmid pTM3"/>
</dbReference>
<keyword evidence="2" id="KW-0285">Flavoprotein</keyword>
<evidence type="ECO:0000256" key="7">
    <source>
        <dbReference type="ARBA" id="ARBA00035159"/>
    </source>
</evidence>
<keyword evidence="5" id="KW-0560">Oxidoreductase</keyword>
<keyword evidence="8" id="KW-0614">Plasmid</keyword>
<keyword evidence="4" id="KW-0521">NADP</keyword>
<accession>I3TXE4</accession>
<dbReference type="EC" id="1.14.13.148" evidence="6"/>
<evidence type="ECO:0000256" key="1">
    <source>
        <dbReference type="ARBA" id="ARBA00009183"/>
    </source>
</evidence>
<dbReference type="PIRSF" id="PIRSF000332">
    <property type="entry name" value="FMO"/>
    <property type="match status" value="1"/>
</dbReference>
<dbReference type="SUPFAM" id="SSF51905">
    <property type="entry name" value="FAD/NAD(P)-binding domain"/>
    <property type="match status" value="1"/>
</dbReference>
<dbReference type="GO" id="GO:0050660">
    <property type="term" value="F:flavin adenine dinucleotide binding"/>
    <property type="evidence" value="ECO:0007669"/>
    <property type="project" value="InterPro"/>
</dbReference>
<dbReference type="GO" id="GO:0034899">
    <property type="term" value="F:trimethylamine monooxygenase activity"/>
    <property type="evidence" value="ECO:0007669"/>
    <property type="project" value="UniProtKB-EC"/>
</dbReference>
<evidence type="ECO:0000256" key="5">
    <source>
        <dbReference type="ARBA" id="ARBA00023002"/>
    </source>
</evidence>
<evidence type="ECO:0000256" key="4">
    <source>
        <dbReference type="ARBA" id="ARBA00022857"/>
    </source>
</evidence>
<comment type="similarity">
    <text evidence="1">Belongs to the FMO family.</text>
</comment>
<protein>
    <recommendedName>
        <fullName evidence="7">Trimethylamine monooxygenase</fullName>
        <ecNumber evidence="6">1.14.13.148</ecNumber>
    </recommendedName>
</protein>
<gene>
    <name evidence="8" type="ordered locus">TMO_c0822</name>
</gene>
<keyword evidence="8" id="KW-0503">Monooxygenase</keyword>